<proteinExistence type="inferred from homology"/>
<dbReference type="InterPro" id="IPR027486">
    <property type="entry name" value="Ribosomal_uS10_dom"/>
</dbReference>
<dbReference type="SMART" id="SM01403">
    <property type="entry name" value="Ribosomal_S10"/>
    <property type="match status" value="1"/>
</dbReference>
<dbReference type="GO" id="GO:0006412">
    <property type="term" value="P:translation"/>
    <property type="evidence" value="ECO:0007669"/>
    <property type="project" value="InterPro"/>
</dbReference>
<dbReference type="EMBL" id="GG745341">
    <property type="protein sequence ID" value="KNE62981.1"/>
    <property type="molecule type" value="Genomic_DNA"/>
</dbReference>
<reference evidence="6 7" key="1">
    <citation type="submission" date="2009-11" db="EMBL/GenBank/DDBJ databases">
        <title>Annotation of Allomyces macrogynus ATCC 38327.</title>
        <authorList>
            <consortium name="The Broad Institute Genome Sequencing Platform"/>
            <person name="Russ C."/>
            <person name="Cuomo C."/>
            <person name="Burger G."/>
            <person name="Gray M.W."/>
            <person name="Holland P.W.H."/>
            <person name="King N."/>
            <person name="Lang F.B.F."/>
            <person name="Roger A.J."/>
            <person name="Ruiz-Trillo I."/>
            <person name="Young S.K."/>
            <person name="Zeng Q."/>
            <person name="Gargeya S."/>
            <person name="Fitzgerald M."/>
            <person name="Haas B."/>
            <person name="Abouelleil A."/>
            <person name="Alvarado L."/>
            <person name="Arachchi H.M."/>
            <person name="Berlin A."/>
            <person name="Chapman S.B."/>
            <person name="Gearin G."/>
            <person name="Goldberg J."/>
            <person name="Griggs A."/>
            <person name="Gujja S."/>
            <person name="Hansen M."/>
            <person name="Heiman D."/>
            <person name="Howarth C."/>
            <person name="Larimer J."/>
            <person name="Lui A."/>
            <person name="MacDonald P.J.P."/>
            <person name="McCowen C."/>
            <person name="Montmayeur A."/>
            <person name="Murphy C."/>
            <person name="Neiman D."/>
            <person name="Pearson M."/>
            <person name="Priest M."/>
            <person name="Roberts A."/>
            <person name="Saif S."/>
            <person name="Shea T."/>
            <person name="Sisk P."/>
            <person name="Stolte C."/>
            <person name="Sykes S."/>
            <person name="Wortman J."/>
            <person name="Nusbaum C."/>
            <person name="Birren B."/>
        </authorList>
    </citation>
    <scope>NUCLEOTIDE SEQUENCE [LARGE SCALE GENOMIC DNA]</scope>
    <source>
        <strain evidence="6 7">ATCC 38327</strain>
    </source>
</reference>
<evidence type="ECO:0000313" key="6">
    <source>
        <dbReference type="EMBL" id="KNE62981.1"/>
    </source>
</evidence>
<keyword evidence="3" id="KW-0687">Ribonucleoprotein</keyword>
<dbReference type="InterPro" id="IPR001848">
    <property type="entry name" value="Ribosomal_uS10"/>
</dbReference>
<evidence type="ECO:0000259" key="5">
    <source>
        <dbReference type="SMART" id="SM01403"/>
    </source>
</evidence>
<dbReference type="eggNOG" id="KOG3321">
    <property type="taxonomic scope" value="Eukaryota"/>
</dbReference>
<comment type="similarity">
    <text evidence="1">Belongs to the universal ribosomal protein uS10 family.</text>
</comment>
<reference evidence="7" key="2">
    <citation type="submission" date="2009-11" db="EMBL/GenBank/DDBJ databases">
        <title>The Genome Sequence of Allomyces macrogynus strain ATCC 38327.</title>
        <authorList>
            <consortium name="The Broad Institute Genome Sequencing Platform"/>
            <person name="Russ C."/>
            <person name="Cuomo C."/>
            <person name="Shea T."/>
            <person name="Young S.K."/>
            <person name="Zeng Q."/>
            <person name="Koehrsen M."/>
            <person name="Haas B."/>
            <person name="Borodovsky M."/>
            <person name="Guigo R."/>
            <person name="Alvarado L."/>
            <person name="Berlin A."/>
            <person name="Borenstein D."/>
            <person name="Chen Z."/>
            <person name="Engels R."/>
            <person name="Freedman E."/>
            <person name="Gellesch M."/>
            <person name="Goldberg J."/>
            <person name="Griggs A."/>
            <person name="Gujja S."/>
            <person name="Heiman D."/>
            <person name="Hepburn T."/>
            <person name="Howarth C."/>
            <person name="Jen D."/>
            <person name="Larson L."/>
            <person name="Lewis B."/>
            <person name="Mehta T."/>
            <person name="Park D."/>
            <person name="Pearson M."/>
            <person name="Roberts A."/>
            <person name="Saif S."/>
            <person name="Shenoy N."/>
            <person name="Sisk P."/>
            <person name="Stolte C."/>
            <person name="Sykes S."/>
            <person name="Walk T."/>
            <person name="White J."/>
            <person name="Yandava C."/>
            <person name="Burger G."/>
            <person name="Gray M.W."/>
            <person name="Holland P.W.H."/>
            <person name="King N."/>
            <person name="Lang F.B.F."/>
            <person name="Roger A.J."/>
            <person name="Ruiz-Trillo I."/>
            <person name="Lander E."/>
            <person name="Nusbaum C."/>
        </authorList>
    </citation>
    <scope>NUCLEOTIDE SEQUENCE [LARGE SCALE GENOMIC DNA]</scope>
    <source>
        <strain evidence="7">ATCC 38327</strain>
    </source>
</reference>
<feature type="region of interest" description="Disordered" evidence="4">
    <location>
        <begin position="43"/>
        <end position="70"/>
    </location>
</feature>
<dbReference type="HAMAP" id="MF_00508">
    <property type="entry name" value="Ribosomal_uS10"/>
    <property type="match status" value="1"/>
</dbReference>
<gene>
    <name evidence="6" type="ORF">AMAG_08151</name>
</gene>
<sequence length="293" mass="31581">MLATARASLVQRLAVAPTAAATAVRAAAARSLATITAAPTPAIATTTTTPARASKRASRRNKRYELPAQREPGRNYNVGAAEPVAEIQLNGYILAQVNFFGQFVQRAAQALDLCIEGPTPLPHHVRRWTVLTSPFKYKKFQEAFERRTFKRLIKIYAASPDAVDKFLLYLTEVAPAGIGMRVVRYEREEPGFGERMQKEAEAILADGGKVLLPMHIYNTQNPDFYAALKERLEAQIAAEAKFAEAKKPKVEAASEDAALSADAVDGAAAPAETAVPETPAPEPAAAKAEQPSA</sequence>
<dbReference type="GO" id="GO:0003735">
    <property type="term" value="F:structural constituent of ribosome"/>
    <property type="evidence" value="ECO:0007669"/>
    <property type="project" value="InterPro"/>
</dbReference>
<dbReference type="PANTHER" id="PTHR11700">
    <property type="entry name" value="30S RIBOSOMAL PROTEIN S10 FAMILY MEMBER"/>
    <property type="match status" value="1"/>
</dbReference>
<evidence type="ECO:0000256" key="4">
    <source>
        <dbReference type="SAM" id="MobiDB-lite"/>
    </source>
</evidence>
<evidence type="ECO:0000256" key="2">
    <source>
        <dbReference type="ARBA" id="ARBA00022980"/>
    </source>
</evidence>
<protein>
    <recommendedName>
        <fullName evidence="5">Small ribosomal subunit protein uS10 domain-containing protein</fullName>
    </recommendedName>
</protein>
<feature type="domain" description="Small ribosomal subunit protein uS10" evidence="5">
    <location>
        <begin position="86"/>
        <end position="183"/>
    </location>
</feature>
<dbReference type="GO" id="GO:0005840">
    <property type="term" value="C:ribosome"/>
    <property type="evidence" value="ECO:0007669"/>
    <property type="project" value="UniProtKB-KW"/>
</dbReference>
<evidence type="ECO:0000256" key="3">
    <source>
        <dbReference type="ARBA" id="ARBA00023274"/>
    </source>
</evidence>
<dbReference type="Pfam" id="PF00338">
    <property type="entry name" value="Ribosomal_S10"/>
    <property type="match status" value="1"/>
</dbReference>
<evidence type="ECO:0000256" key="1">
    <source>
        <dbReference type="ARBA" id="ARBA00007102"/>
    </source>
</evidence>
<dbReference type="GO" id="GO:1990904">
    <property type="term" value="C:ribonucleoprotein complex"/>
    <property type="evidence" value="ECO:0007669"/>
    <property type="project" value="UniProtKB-KW"/>
</dbReference>
<name>A0A0L0SKF2_ALLM3</name>
<dbReference type="OMA" id="KSQQNFW"/>
<evidence type="ECO:0000313" key="7">
    <source>
        <dbReference type="Proteomes" id="UP000054350"/>
    </source>
</evidence>
<keyword evidence="2" id="KW-0689">Ribosomal protein</keyword>
<dbReference type="Gene3D" id="3.30.70.600">
    <property type="entry name" value="Ribosomal protein S10 domain"/>
    <property type="match status" value="1"/>
</dbReference>
<dbReference type="InterPro" id="IPR036838">
    <property type="entry name" value="Ribosomal_uS10_dom_sf"/>
</dbReference>
<feature type="region of interest" description="Disordered" evidence="4">
    <location>
        <begin position="253"/>
        <end position="293"/>
    </location>
</feature>
<feature type="compositionally biased region" description="Low complexity" evidence="4">
    <location>
        <begin position="255"/>
        <end position="293"/>
    </location>
</feature>
<dbReference type="STRING" id="578462.A0A0L0SKF2"/>
<dbReference type="OrthoDB" id="366214at2759"/>
<feature type="compositionally biased region" description="Low complexity" evidence="4">
    <location>
        <begin position="43"/>
        <end position="52"/>
    </location>
</feature>
<dbReference type="AlphaFoldDB" id="A0A0L0SKF2"/>
<organism evidence="6 7">
    <name type="scientific">Allomyces macrogynus (strain ATCC 38327)</name>
    <name type="common">Allomyces javanicus var. macrogynus</name>
    <dbReference type="NCBI Taxonomy" id="578462"/>
    <lineage>
        <taxon>Eukaryota</taxon>
        <taxon>Fungi</taxon>
        <taxon>Fungi incertae sedis</taxon>
        <taxon>Blastocladiomycota</taxon>
        <taxon>Blastocladiomycetes</taxon>
        <taxon>Blastocladiales</taxon>
        <taxon>Blastocladiaceae</taxon>
        <taxon>Allomyces</taxon>
    </lineage>
</organism>
<accession>A0A0L0SKF2</accession>
<dbReference type="Proteomes" id="UP000054350">
    <property type="component" value="Unassembled WGS sequence"/>
</dbReference>
<feature type="compositionally biased region" description="Basic residues" evidence="4">
    <location>
        <begin position="53"/>
        <end position="62"/>
    </location>
</feature>
<keyword evidence="7" id="KW-1185">Reference proteome</keyword>
<dbReference type="VEuPathDB" id="FungiDB:AMAG_08151"/>
<dbReference type="SUPFAM" id="SSF54999">
    <property type="entry name" value="Ribosomal protein S10"/>
    <property type="match status" value="1"/>
</dbReference>